<dbReference type="InterPro" id="IPR053194">
    <property type="entry name" value="tRNA_methyltr_O"/>
</dbReference>
<dbReference type="EC" id="1.2.7.12" evidence="6"/>
<sequence>MAIISPEQIQAAIDFHGHHCPGLTIGIRAAELCLKHVGHNRQVAVTAVVETDMCGVDAIQFLTGCTFGKGNLIHLDHGKMAFRFYCTDTNQALRAFYDPPAELTANKNPDSNDLLKREALCRAIMEAPLDILFRVEEISVPSPRSAVILESLACEACTEKTMESRTRRFGGRTLCIPCFNQVEQKVLE</sequence>
<dbReference type="Proteomes" id="UP000528322">
    <property type="component" value="Unassembled WGS sequence"/>
</dbReference>
<evidence type="ECO:0000313" key="6">
    <source>
        <dbReference type="EMBL" id="MBB5022516.1"/>
    </source>
</evidence>
<dbReference type="InterPro" id="IPR026328">
    <property type="entry name" value="FmdE"/>
</dbReference>
<dbReference type="GO" id="GO:0018493">
    <property type="term" value="F:formylmethanofuran dehydrogenase activity"/>
    <property type="evidence" value="ECO:0007669"/>
    <property type="project" value="UniProtKB-EC"/>
</dbReference>
<keyword evidence="2" id="KW-0863">Zinc-finger</keyword>
<dbReference type="AlphaFoldDB" id="A0A7W8DHF8"/>
<organism evidence="6 7">
    <name type="scientific">Desulfurispira natronophila</name>
    <dbReference type="NCBI Taxonomy" id="682562"/>
    <lineage>
        <taxon>Bacteria</taxon>
        <taxon>Pseudomonadati</taxon>
        <taxon>Chrysiogenota</taxon>
        <taxon>Chrysiogenia</taxon>
        <taxon>Chrysiogenales</taxon>
        <taxon>Chrysiogenaceae</taxon>
        <taxon>Desulfurispira</taxon>
    </lineage>
</organism>
<dbReference type="GO" id="GO:0008270">
    <property type="term" value="F:zinc ion binding"/>
    <property type="evidence" value="ECO:0007669"/>
    <property type="project" value="UniProtKB-KW"/>
</dbReference>
<reference evidence="6 7" key="1">
    <citation type="submission" date="2020-08" db="EMBL/GenBank/DDBJ databases">
        <title>Genomic Encyclopedia of Type Strains, Phase IV (KMG-IV): sequencing the most valuable type-strain genomes for metagenomic binning, comparative biology and taxonomic classification.</title>
        <authorList>
            <person name="Goeker M."/>
        </authorList>
    </citation>
    <scope>NUCLEOTIDE SEQUENCE [LARGE SCALE GENOMIC DNA]</scope>
    <source>
        <strain evidence="6 7">DSM 22071</strain>
    </source>
</reference>
<dbReference type="SUPFAM" id="SSF143555">
    <property type="entry name" value="FwdE-like"/>
    <property type="match status" value="1"/>
</dbReference>
<evidence type="ECO:0000259" key="4">
    <source>
        <dbReference type="Pfam" id="PF01258"/>
    </source>
</evidence>
<feature type="domain" description="Zinc finger DksA/TraR C4-type" evidence="4">
    <location>
        <begin position="151"/>
        <end position="184"/>
    </location>
</feature>
<gene>
    <name evidence="6" type="ORF">HNR37_001854</name>
</gene>
<comment type="caution">
    <text evidence="6">The sequence shown here is derived from an EMBL/GenBank/DDBJ whole genome shotgun (WGS) entry which is preliminary data.</text>
</comment>
<evidence type="ECO:0000259" key="5">
    <source>
        <dbReference type="Pfam" id="PF02663"/>
    </source>
</evidence>
<dbReference type="InterPro" id="IPR003814">
    <property type="entry name" value="FmdEsu_dom"/>
</dbReference>
<dbReference type="PANTHER" id="PTHR39418:SF1">
    <property type="entry name" value="DEHYDROGENASE"/>
    <property type="match status" value="1"/>
</dbReference>
<dbReference type="Pfam" id="PF01258">
    <property type="entry name" value="zf-dskA_traR"/>
    <property type="match status" value="1"/>
</dbReference>
<keyword evidence="6" id="KW-0560">Oxidoreductase</keyword>
<dbReference type="Pfam" id="PF02663">
    <property type="entry name" value="FmdE"/>
    <property type="match status" value="1"/>
</dbReference>
<dbReference type="RefSeq" id="WP_183733163.1">
    <property type="nucleotide sequence ID" value="NZ_JACHID010000012.1"/>
</dbReference>
<keyword evidence="7" id="KW-1185">Reference proteome</keyword>
<proteinExistence type="predicted"/>
<keyword evidence="3" id="KW-0862">Zinc</keyword>
<dbReference type="PIRSF" id="PIRSF006578">
    <property type="entry name" value="FwdE"/>
    <property type="match status" value="1"/>
</dbReference>
<accession>A0A7W8DHF8</accession>
<evidence type="ECO:0000256" key="2">
    <source>
        <dbReference type="ARBA" id="ARBA00022771"/>
    </source>
</evidence>
<evidence type="ECO:0000256" key="3">
    <source>
        <dbReference type="ARBA" id="ARBA00022833"/>
    </source>
</evidence>
<evidence type="ECO:0000313" key="7">
    <source>
        <dbReference type="Proteomes" id="UP000528322"/>
    </source>
</evidence>
<protein>
    <submittedName>
        <fullName evidence="6">Formylmethanofuran dehydrogenase subunit E</fullName>
        <ecNumber evidence="6">1.2.7.12</ecNumber>
    </submittedName>
</protein>
<dbReference type="PANTHER" id="PTHR39418">
    <property type="entry name" value="DEHYDROGENASE-RELATED"/>
    <property type="match status" value="1"/>
</dbReference>
<keyword evidence="1" id="KW-0479">Metal-binding</keyword>
<feature type="domain" description="Formylmethanofuran dehydrogenase subunit E" evidence="5">
    <location>
        <begin position="15"/>
        <end position="133"/>
    </location>
</feature>
<name>A0A7W8DHF8_9BACT</name>
<dbReference type="InterPro" id="IPR000962">
    <property type="entry name" value="Znf_DskA_TraR"/>
</dbReference>
<evidence type="ECO:0000256" key="1">
    <source>
        <dbReference type="ARBA" id="ARBA00022723"/>
    </source>
</evidence>
<dbReference type="EMBL" id="JACHID010000012">
    <property type="protein sequence ID" value="MBB5022516.1"/>
    <property type="molecule type" value="Genomic_DNA"/>
</dbReference>
<dbReference type="Gene3D" id="3.30.1330.130">
    <property type="match status" value="1"/>
</dbReference>